<proteinExistence type="predicted"/>
<dbReference type="EMBL" id="CP096115">
    <property type="protein sequence ID" value="UUX92118.1"/>
    <property type="molecule type" value="Genomic_DNA"/>
</dbReference>
<protein>
    <submittedName>
        <fullName evidence="1">Uncharacterized protein</fullName>
    </submittedName>
</protein>
<gene>
    <name evidence="1" type="ORF">L6E24_12265</name>
</gene>
<dbReference type="KEGG" id="mend:L6E24_12265"/>
<dbReference type="RefSeq" id="WP_257742270.1">
    <property type="nucleotide sequence ID" value="NZ_CP096115.1"/>
</dbReference>
<evidence type="ECO:0000313" key="2">
    <source>
        <dbReference type="Proteomes" id="UP001060368"/>
    </source>
</evidence>
<keyword evidence="2" id="KW-1185">Reference proteome</keyword>
<sequence length="81" mass="8612">MACDPEGRQIQGRVEGMAVLQGSGMAYIFVSNPKPVTLPDFEGFTNAYVCYPGCYMPTTFIVTSTLLISGALRTATAALIS</sequence>
<dbReference type="GeneID" id="74308489"/>
<organism evidence="1 2">
    <name type="scientific">Methanoplanus endosymbiosus</name>
    <dbReference type="NCBI Taxonomy" id="33865"/>
    <lineage>
        <taxon>Archaea</taxon>
        <taxon>Methanobacteriati</taxon>
        <taxon>Methanobacteriota</taxon>
        <taxon>Stenosarchaea group</taxon>
        <taxon>Methanomicrobia</taxon>
        <taxon>Methanomicrobiales</taxon>
        <taxon>Methanomicrobiaceae</taxon>
        <taxon>Methanoplanus</taxon>
    </lineage>
</organism>
<reference evidence="1" key="1">
    <citation type="submission" date="2022-04" db="EMBL/GenBank/DDBJ databases">
        <title>Complete genome of Methanoplanus endosymbiosus DSM 3599.</title>
        <authorList>
            <person name="Chen S.-C."/>
            <person name="You Y.-T."/>
            <person name="Zhou Y.-Z."/>
            <person name="Lai M.-C."/>
        </authorList>
    </citation>
    <scope>NUCLEOTIDE SEQUENCE</scope>
    <source>
        <strain evidence="1">DSM 3599</strain>
    </source>
</reference>
<accession>A0A9E7PL50</accession>
<dbReference type="AlphaFoldDB" id="A0A9E7PL50"/>
<dbReference type="Proteomes" id="UP001060368">
    <property type="component" value="Chromosome"/>
</dbReference>
<name>A0A9E7PL50_9EURY</name>
<evidence type="ECO:0000313" key="1">
    <source>
        <dbReference type="EMBL" id="UUX92118.1"/>
    </source>
</evidence>